<dbReference type="PROSITE" id="PS50106">
    <property type="entry name" value="PDZ"/>
    <property type="match status" value="1"/>
</dbReference>
<comment type="subcellular location">
    <subcellularLocation>
        <location evidence="1">Cell projection</location>
    </subcellularLocation>
</comment>
<dbReference type="InterPro" id="IPR051844">
    <property type="entry name" value="USH2_Complex_Protein"/>
</dbReference>
<feature type="compositionally biased region" description="Basic and acidic residues" evidence="4">
    <location>
        <begin position="55"/>
        <end position="69"/>
    </location>
</feature>
<keyword evidence="3" id="KW-0966">Cell projection</keyword>
<dbReference type="Gene3D" id="2.30.42.10">
    <property type="match status" value="1"/>
</dbReference>
<dbReference type="PANTHER" id="PTHR23116">
    <property type="entry name" value="PDZ DOMAIN CONTAINING WHIRLIN AND HARMONIN-RELATED"/>
    <property type="match status" value="1"/>
</dbReference>
<dbReference type="EMBL" id="LR908889">
    <property type="protein sequence ID" value="CAD7254384.1"/>
    <property type="molecule type" value="Genomic_DNA"/>
</dbReference>
<reference evidence="6" key="1">
    <citation type="submission" date="2020-11" db="EMBL/GenBank/DDBJ databases">
        <authorList>
            <person name="Tran Van P."/>
        </authorList>
    </citation>
    <scope>NUCLEOTIDE SEQUENCE</scope>
</reference>
<dbReference type="EMBL" id="CAJPEV010009371">
    <property type="protein sequence ID" value="CAG0905644.1"/>
    <property type="molecule type" value="Genomic_DNA"/>
</dbReference>
<feature type="non-terminal residue" evidence="6">
    <location>
        <position position="1"/>
    </location>
</feature>
<sequence>VGDQILEVNSKSFIGLSHDEAVSHLKSWDNMTMYLRHVGRVPHSAADNTWSSNPSRDDEAGDGGKKEPVIRSPTRQSKGAEFEMIREKARCVLSHTEHARLDYYCQEYAAGSMAVDAFIAVLLELLNSEEKVSEGRLPG</sequence>
<accession>A0A7R9AI01</accession>
<evidence type="ECO:0000256" key="3">
    <source>
        <dbReference type="ARBA" id="ARBA00023273"/>
    </source>
</evidence>
<dbReference type="PANTHER" id="PTHR23116:SF29">
    <property type="entry name" value="PDZ DOMAIN-CONTAINING PROTEIN 7"/>
    <property type="match status" value="1"/>
</dbReference>
<keyword evidence="7" id="KW-1185">Reference proteome</keyword>
<evidence type="ECO:0000313" key="6">
    <source>
        <dbReference type="EMBL" id="CAD7254384.1"/>
    </source>
</evidence>
<dbReference type="SUPFAM" id="SSF50156">
    <property type="entry name" value="PDZ domain-like"/>
    <property type="match status" value="1"/>
</dbReference>
<keyword evidence="2" id="KW-0677">Repeat</keyword>
<feature type="domain" description="PDZ" evidence="5">
    <location>
        <begin position="1"/>
        <end position="27"/>
    </location>
</feature>
<name>A0A7R9AI01_9CRUS</name>
<dbReference type="GO" id="GO:0032426">
    <property type="term" value="C:stereocilium tip"/>
    <property type="evidence" value="ECO:0007669"/>
    <property type="project" value="TreeGrafter"/>
</dbReference>
<dbReference type="InterPro" id="IPR001478">
    <property type="entry name" value="PDZ"/>
</dbReference>
<feature type="region of interest" description="Disordered" evidence="4">
    <location>
        <begin position="44"/>
        <end position="80"/>
    </location>
</feature>
<dbReference type="GO" id="GO:0002142">
    <property type="term" value="C:stereocilia ankle link complex"/>
    <property type="evidence" value="ECO:0007669"/>
    <property type="project" value="TreeGrafter"/>
</dbReference>
<dbReference type="GO" id="GO:0005886">
    <property type="term" value="C:plasma membrane"/>
    <property type="evidence" value="ECO:0007669"/>
    <property type="project" value="TreeGrafter"/>
</dbReference>
<dbReference type="GO" id="GO:0005929">
    <property type="term" value="C:cilium"/>
    <property type="evidence" value="ECO:0007669"/>
    <property type="project" value="TreeGrafter"/>
</dbReference>
<dbReference type="Proteomes" id="UP000677054">
    <property type="component" value="Unassembled WGS sequence"/>
</dbReference>
<evidence type="ECO:0000256" key="1">
    <source>
        <dbReference type="ARBA" id="ARBA00004316"/>
    </source>
</evidence>
<evidence type="ECO:0000256" key="4">
    <source>
        <dbReference type="SAM" id="MobiDB-lite"/>
    </source>
</evidence>
<dbReference type="InterPro" id="IPR036034">
    <property type="entry name" value="PDZ_sf"/>
</dbReference>
<dbReference type="AlphaFoldDB" id="A0A7R9AI01"/>
<organism evidence="6">
    <name type="scientific">Darwinula stevensoni</name>
    <dbReference type="NCBI Taxonomy" id="69355"/>
    <lineage>
        <taxon>Eukaryota</taxon>
        <taxon>Metazoa</taxon>
        <taxon>Ecdysozoa</taxon>
        <taxon>Arthropoda</taxon>
        <taxon>Crustacea</taxon>
        <taxon>Oligostraca</taxon>
        <taxon>Ostracoda</taxon>
        <taxon>Podocopa</taxon>
        <taxon>Podocopida</taxon>
        <taxon>Darwinulocopina</taxon>
        <taxon>Darwinuloidea</taxon>
        <taxon>Darwinulidae</taxon>
        <taxon>Darwinula</taxon>
    </lineage>
</organism>
<evidence type="ECO:0000256" key="2">
    <source>
        <dbReference type="ARBA" id="ARBA00022737"/>
    </source>
</evidence>
<proteinExistence type="predicted"/>
<evidence type="ECO:0000313" key="7">
    <source>
        <dbReference type="Proteomes" id="UP000677054"/>
    </source>
</evidence>
<evidence type="ECO:0000259" key="5">
    <source>
        <dbReference type="PROSITE" id="PS50106"/>
    </source>
</evidence>
<dbReference type="OrthoDB" id="10029564at2759"/>
<protein>
    <recommendedName>
        <fullName evidence="5">PDZ domain-containing protein</fullName>
    </recommendedName>
</protein>
<gene>
    <name evidence="6" type="ORF">DSTB1V02_LOCUS14130</name>
</gene>